<dbReference type="AlphaFoldDB" id="K3WR27"/>
<dbReference type="eggNOG" id="KOG0504">
    <property type="taxonomic scope" value="Eukaryota"/>
</dbReference>
<dbReference type="HOGENOM" id="CLU_1006366_0_0_1"/>
<dbReference type="InParanoid" id="K3WR27"/>
<dbReference type="SUPFAM" id="SSF48403">
    <property type="entry name" value="Ankyrin repeat"/>
    <property type="match status" value="1"/>
</dbReference>
<keyword evidence="1" id="KW-0677">Repeat</keyword>
<dbReference type="EnsemblProtists" id="PYU1_T007421">
    <property type="protein sequence ID" value="PYU1_T007421"/>
    <property type="gene ID" value="PYU1_G007405"/>
</dbReference>
<dbReference type="STRING" id="431595.K3WR27"/>
<evidence type="ECO:0000313" key="4">
    <source>
        <dbReference type="EnsemblProtists" id="PYU1_T007421"/>
    </source>
</evidence>
<accession>K3WR27</accession>
<dbReference type="SMART" id="SM00248">
    <property type="entry name" value="ANK"/>
    <property type="match status" value="3"/>
</dbReference>
<dbReference type="PANTHER" id="PTHR24198:SF165">
    <property type="entry name" value="ANKYRIN REPEAT-CONTAINING PROTEIN-RELATED"/>
    <property type="match status" value="1"/>
</dbReference>
<name>K3WR27_GLOUD</name>
<organism evidence="4 5">
    <name type="scientific">Globisporangium ultimum (strain ATCC 200006 / CBS 805.95 / DAOM BR144)</name>
    <name type="common">Pythium ultimum</name>
    <dbReference type="NCBI Taxonomy" id="431595"/>
    <lineage>
        <taxon>Eukaryota</taxon>
        <taxon>Sar</taxon>
        <taxon>Stramenopiles</taxon>
        <taxon>Oomycota</taxon>
        <taxon>Peronosporomycetes</taxon>
        <taxon>Pythiales</taxon>
        <taxon>Pythiaceae</taxon>
        <taxon>Globisporangium</taxon>
    </lineage>
</organism>
<dbReference type="PROSITE" id="PS50297">
    <property type="entry name" value="ANK_REP_REGION"/>
    <property type="match status" value="1"/>
</dbReference>
<dbReference type="InterPro" id="IPR036770">
    <property type="entry name" value="Ankyrin_rpt-contain_sf"/>
</dbReference>
<proteinExistence type="predicted"/>
<dbReference type="Proteomes" id="UP000019132">
    <property type="component" value="Unassembled WGS sequence"/>
</dbReference>
<sequence length="290" mass="31476">MQEAQDAAPNDRHHAAWFSAAKAGDIATMASLLATHPERLCVSSYLRSSHLNQGWMMNVVVYPSYLLVQGVKSATSALYIAVWHNHAETVAWLLDTAGATLELVDANGMTPLLIDLARVGIEHMFPYPLKRSRCIDVGSAVEVAKLKRQFAKDRSAYSEMDTSTLDVLLARGANVNHRSNNGDTPLLLAVQDGLIKHVNTLLAKGADALDICDAHGRTTLEIACQEGYVDIVSVLLKHAPQLVDIAGEPSVRGAVRHDFPEILSCMLPQVLQSLPSDTARIDVIPRTEGV</sequence>
<dbReference type="Pfam" id="PF12796">
    <property type="entry name" value="Ank_2"/>
    <property type="match status" value="1"/>
</dbReference>
<dbReference type="PANTHER" id="PTHR24198">
    <property type="entry name" value="ANKYRIN REPEAT AND PROTEIN KINASE DOMAIN-CONTAINING PROTEIN"/>
    <property type="match status" value="1"/>
</dbReference>
<keyword evidence="5" id="KW-1185">Reference proteome</keyword>
<reference evidence="4" key="3">
    <citation type="submission" date="2015-02" db="UniProtKB">
        <authorList>
            <consortium name="EnsemblProtists"/>
        </authorList>
    </citation>
    <scope>IDENTIFICATION</scope>
    <source>
        <strain evidence="4">DAOM BR144</strain>
    </source>
</reference>
<evidence type="ECO:0000256" key="3">
    <source>
        <dbReference type="PROSITE-ProRule" id="PRU00023"/>
    </source>
</evidence>
<evidence type="ECO:0000256" key="1">
    <source>
        <dbReference type="ARBA" id="ARBA00022737"/>
    </source>
</evidence>
<protein>
    <submittedName>
        <fullName evidence="4">Uncharacterized protein</fullName>
    </submittedName>
</protein>
<keyword evidence="2 3" id="KW-0040">ANK repeat</keyword>
<reference evidence="5" key="1">
    <citation type="journal article" date="2010" name="Genome Biol.">
        <title>Genome sequence of the necrotrophic plant pathogen Pythium ultimum reveals original pathogenicity mechanisms and effector repertoire.</title>
        <authorList>
            <person name="Levesque C.A."/>
            <person name="Brouwer H."/>
            <person name="Cano L."/>
            <person name="Hamilton J.P."/>
            <person name="Holt C."/>
            <person name="Huitema E."/>
            <person name="Raffaele S."/>
            <person name="Robideau G.P."/>
            <person name="Thines M."/>
            <person name="Win J."/>
            <person name="Zerillo M.M."/>
            <person name="Beakes G.W."/>
            <person name="Boore J.L."/>
            <person name="Busam D."/>
            <person name="Dumas B."/>
            <person name="Ferriera S."/>
            <person name="Fuerstenberg S.I."/>
            <person name="Gachon C.M."/>
            <person name="Gaulin E."/>
            <person name="Govers F."/>
            <person name="Grenville-Briggs L."/>
            <person name="Horner N."/>
            <person name="Hostetler J."/>
            <person name="Jiang R.H."/>
            <person name="Johnson J."/>
            <person name="Krajaejun T."/>
            <person name="Lin H."/>
            <person name="Meijer H.J."/>
            <person name="Moore B."/>
            <person name="Morris P."/>
            <person name="Phuntmart V."/>
            <person name="Puiu D."/>
            <person name="Shetty J."/>
            <person name="Stajich J.E."/>
            <person name="Tripathy S."/>
            <person name="Wawra S."/>
            <person name="van West P."/>
            <person name="Whitty B.R."/>
            <person name="Coutinho P.M."/>
            <person name="Henrissat B."/>
            <person name="Martin F."/>
            <person name="Thomas P.D."/>
            <person name="Tyler B.M."/>
            <person name="De Vries R.P."/>
            <person name="Kamoun S."/>
            <person name="Yandell M."/>
            <person name="Tisserat N."/>
            <person name="Buell C.R."/>
        </authorList>
    </citation>
    <scope>NUCLEOTIDE SEQUENCE</scope>
    <source>
        <strain evidence="5">DAOM:BR144</strain>
    </source>
</reference>
<evidence type="ECO:0000313" key="5">
    <source>
        <dbReference type="Proteomes" id="UP000019132"/>
    </source>
</evidence>
<dbReference type="VEuPathDB" id="FungiDB:PYU1_G007405"/>
<dbReference type="EMBL" id="GL376629">
    <property type="status" value="NOT_ANNOTATED_CDS"/>
    <property type="molecule type" value="Genomic_DNA"/>
</dbReference>
<dbReference type="InterPro" id="IPR002110">
    <property type="entry name" value="Ankyrin_rpt"/>
</dbReference>
<reference evidence="5" key="2">
    <citation type="submission" date="2010-04" db="EMBL/GenBank/DDBJ databases">
        <authorList>
            <person name="Buell R."/>
            <person name="Hamilton J."/>
            <person name="Hostetler J."/>
        </authorList>
    </citation>
    <scope>NUCLEOTIDE SEQUENCE [LARGE SCALE GENOMIC DNA]</scope>
    <source>
        <strain evidence="5">DAOM:BR144</strain>
    </source>
</reference>
<dbReference type="PROSITE" id="PS50088">
    <property type="entry name" value="ANK_REPEAT"/>
    <property type="match status" value="1"/>
</dbReference>
<dbReference type="Gene3D" id="1.25.40.20">
    <property type="entry name" value="Ankyrin repeat-containing domain"/>
    <property type="match status" value="1"/>
</dbReference>
<evidence type="ECO:0000256" key="2">
    <source>
        <dbReference type="ARBA" id="ARBA00023043"/>
    </source>
</evidence>
<feature type="repeat" description="ANK" evidence="3">
    <location>
        <begin position="181"/>
        <end position="207"/>
    </location>
</feature>